<comment type="similarity">
    <text evidence="1">Belongs to the glycosyltransferase 2 family.</text>
</comment>
<dbReference type="Pfam" id="PF00535">
    <property type="entry name" value="Glycos_transf_2"/>
    <property type="match status" value="1"/>
</dbReference>
<gene>
    <name evidence="5" type="ORF">MNBD_NITROSPINAE05-973</name>
</gene>
<proteinExistence type="inferred from homology"/>
<dbReference type="CDD" id="cd04186">
    <property type="entry name" value="GT_2_like_c"/>
    <property type="match status" value="1"/>
</dbReference>
<feature type="domain" description="Glycosyltransferase 2-like" evidence="4">
    <location>
        <begin position="28"/>
        <end position="198"/>
    </location>
</feature>
<dbReference type="InterPro" id="IPR029044">
    <property type="entry name" value="Nucleotide-diphossugar_trans"/>
</dbReference>
<accession>A0A3B1DLQ7</accession>
<dbReference type="InterPro" id="IPR001173">
    <property type="entry name" value="Glyco_trans_2-like"/>
</dbReference>
<evidence type="ECO:0000259" key="4">
    <source>
        <dbReference type="Pfam" id="PF00535"/>
    </source>
</evidence>
<evidence type="ECO:0000256" key="2">
    <source>
        <dbReference type="ARBA" id="ARBA00022676"/>
    </source>
</evidence>
<name>A0A3B1DLQ7_9ZZZZ</name>
<sequence>MNASIRNGTQVTANPAHVNIGSSATLVSVIVPNWNGLRFIGMCLDSLKQSTFKNFEVIVVDNGSVDGSRELMEEKYPWIRLITLPENLGFAIACNRGIQAAKGKYICLLNNDIEVEPDWLTELYQGMERHPECGMGTTKMMFLDQRDVFYNTGDLFHAWSAGGGRGQGEKDVGQYENEDYVFGACAGAGIYRRELFEQVGVFDEDFFIFAEDVDLNMRSQLQGFKTVYLPKAKVYHIGTATVGLYSDRYVYLCKRNDVLVLIKNFSLKMYCKNFLSILKHQLDDIKYFSYRGQGIVLLKSKLDALKMLLPMLTRRFRIQCSRTIPDRDIEKIILSD</sequence>
<dbReference type="Gene3D" id="3.90.550.10">
    <property type="entry name" value="Spore Coat Polysaccharide Biosynthesis Protein SpsA, Chain A"/>
    <property type="match status" value="1"/>
</dbReference>
<keyword evidence="3" id="KW-0808">Transferase</keyword>
<organism evidence="5">
    <name type="scientific">hydrothermal vent metagenome</name>
    <dbReference type="NCBI Taxonomy" id="652676"/>
    <lineage>
        <taxon>unclassified sequences</taxon>
        <taxon>metagenomes</taxon>
        <taxon>ecological metagenomes</taxon>
    </lineage>
</organism>
<dbReference type="EMBL" id="UOGG01000213">
    <property type="protein sequence ID" value="VAX32625.1"/>
    <property type="molecule type" value="Genomic_DNA"/>
</dbReference>
<keyword evidence="2" id="KW-0328">Glycosyltransferase</keyword>
<dbReference type="AlphaFoldDB" id="A0A3B1DLQ7"/>
<evidence type="ECO:0000256" key="3">
    <source>
        <dbReference type="ARBA" id="ARBA00022679"/>
    </source>
</evidence>
<evidence type="ECO:0000313" key="5">
    <source>
        <dbReference type="EMBL" id="VAX32625.1"/>
    </source>
</evidence>
<dbReference type="PANTHER" id="PTHR43179:SF12">
    <property type="entry name" value="GALACTOFURANOSYLTRANSFERASE GLFT2"/>
    <property type="match status" value="1"/>
</dbReference>
<dbReference type="SUPFAM" id="SSF53448">
    <property type="entry name" value="Nucleotide-diphospho-sugar transferases"/>
    <property type="match status" value="1"/>
</dbReference>
<protein>
    <recommendedName>
        <fullName evidence="4">Glycosyltransferase 2-like domain-containing protein</fullName>
    </recommendedName>
</protein>
<dbReference type="GO" id="GO:0016757">
    <property type="term" value="F:glycosyltransferase activity"/>
    <property type="evidence" value="ECO:0007669"/>
    <property type="project" value="UniProtKB-KW"/>
</dbReference>
<reference evidence="5" key="1">
    <citation type="submission" date="2018-06" db="EMBL/GenBank/DDBJ databases">
        <authorList>
            <person name="Zhirakovskaya E."/>
        </authorList>
    </citation>
    <scope>NUCLEOTIDE SEQUENCE</scope>
</reference>
<dbReference type="PANTHER" id="PTHR43179">
    <property type="entry name" value="RHAMNOSYLTRANSFERASE WBBL"/>
    <property type="match status" value="1"/>
</dbReference>
<evidence type="ECO:0000256" key="1">
    <source>
        <dbReference type="ARBA" id="ARBA00006739"/>
    </source>
</evidence>